<dbReference type="GeneID" id="114585930"/>
<dbReference type="RefSeq" id="XP_028564646.1">
    <property type="nucleotide sequence ID" value="XM_028708813.1"/>
</dbReference>
<evidence type="ECO:0000313" key="4">
    <source>
        <dbReference type="Ensembl" id="ENSPMRP00000028690.1"/>
    </source>
</evidence>
<organism evidence="4 5">
    <name type="scientific">Podarcis muralis</name>
    <name type="common">Wall lizard</name>
    <name type="synonym">Lacerta muralis</name>
    <dbReference type="NCBI Taxonomy" id="64176"/>
    <lineage>
        <taxon>Eukaryota</taxon>
        <taxon>Metazoa</taxon>
        <taxon>Chordata</taxon>
        <taxon>Craniata</taxon>
        <taxon>Vertebrata</taxon>
        <taxon>Euteleostomi</taxon>
        <taxon>Lepidosauria</taxon>
        <taxon>Squamata</taxon>
        <taxon>Bifurcata</taxon>
        <taxon>Unidentata</taxon>
        <taxon>Episquamata</taxon>
        <taxon>Laterata</taxon>
        <taxon>Lacertibaenia</taxon>
        <taxon>Lacertidae</taxon>
        <taxon>Podarcis</taxon>
    </lineage>
</organism>
<dbReference type="Proteomes" id="UP000472272">
    <property type="component" value="Chromosome 15"/>
</dbReference>
<dbReference type="OrthoDB" id="9442925at2759"/>
<dbReference type="SMART" id="SM00125">
    <property type="entry name" value="IL1"/>
    <property type="match status" value="1"/>
</dbReference>
<dbReference type="OMA" id="HASQFLH"/>
<proteinExistence type="inferred from homology"/>
<reference evidence="4 5" key="1">
    <citation type="journal article" date="2019" name="Proc. Natl. Acad. Sci. U.S.A.">
        <title>Regulatory changes in pterin and carotenoid genes underlie balanced color polymorphisms in the wall lizard.</title>
        <authorList>
            <person name="Andrade P."/>
            <person name="Pinho C."/>
            <person name="Perez I de Lanuza G."/>
            <person name="Afonso S."/>
            <person name="Brejcha J."/>
            <person name="Rubin C.J."/>
            <person name="Wallerman O."/>
            <person name="Pereira P."/>
            <person name="Sabatino S.J."/>
            <person name="Bellati A."/>
            <person name="Pellitteri-Rosa D."/>
            <person name="Bosakova Z."/>
            <person name="Bunikis I."/>
            <person name="Carretero M.A."/>
            <person name="Feiner N."/>
            <person name="Marsik P."/>
            <person name="Pauperio F."/>
            <person name="Salvi D."/>
            <person name="Soler L."/>
            <person name="While G.M."/>
            <person name="Uller T."/>
            <person name="Font E."/>
            <person name="Andersson L."/>
            <person name="Carneiro M."/>
        </authorList>
    </citation>
    <scope>NUCLEOTIDE SEQUENCE</scope>
</reference>
<name>A0A670JXS4_PODMU</name>
<evidence type="ECO:0000256" key="2">
    <source>
        <dbReference type="ARBA" id="ARBA00010448"/>
    </source>
</evidence>
<evidence type="ECO:0000313" key="5">
    <source>
        <dbReference type="Proteomes" id="UP000472272"/>
    </source>
</evidence>
<dbReference type="PRINTS" id="PR01359">
    <property type="entry name" value="INTRLEUKIN1B"/>
</dbReference>
<dbReference type="GO" id="GO:0005615">
    <property type="term" value="C:extracellular space"/>
    <property type="evidence" value="ECO:0007669"/>
    <property type="project" value="InterPro"/>
</dbReference>
<evidence type="ECO:0000256" key="1">
    <source>
        <dbReference type="ARBA" id="ARBA00004613"/>
    </source>
</evidence>
<dbReference type="PANTHER" id="PTHR10078">
    <property type="entry name" value="INTERLEUKIN-1 FAMILY MEMBER"/>
    <property type="match status" value="1"/>
</dbReference>
<dbReference type="KEGG" id="pmua:114585930"/>
<gene>
    <name evidence="4" type="primary">LOC114585930</name>
</gene>
<dbReference type="Ensembl" id="ENSPMRT00000030431.1">
    <property type="protein sequence ID" value="ENSPMRP00000028690.1"/>
    <property type="gene ID" value="ENSPMRG00000018533.1"/>
</dbReference>
<keyword evidence="3" id="KW-0964">Secreted</keyword>
<evidence type="ECO:0000256" key="3">
    <source>
        <dbReference type="ARBA" id="ARBA00022525"/>
    </source>
</evidence>
<dbReference type="FunFam" id="2.80.10.50:FF:000013">
    <property type="entry name" value="Interleukin-1"/>
    <property type="match status" value="1"/>
</dbReference>
<dbReference type="SUPFAM" id="SSF50353">
    <property type="entry name" value="Cytokine"/>
    <property type="match status" value="1"/>
</dbReference>
<dbReference type="Pfam" id="PF00340">
    <property type="entry name" value="IL1"/>
    <property type="match status" value="1"/>
</dbReference>
<keyword evidence="5" id="KW-1185">Reference proteome</keyword>
<dbReference type="GO" id="GO:0071222">
    <property type="term" value="P:cellular response to lipopolysaccharide"/>
    <property type="evidence" value="ECO:0007669"/>
    <property type="project" value="TreeGrafter"/>
</dbReference>
<dbReference type="InterPro" id="IPR000975">
    <property type="entry name" value="IL-1_fam"/>
</dbReference>
<dbReference type="GO" id="GO:0019221">
    <property type="term" value="P:cytokine-mediated signaling pathway"/>
    <property type="evidence" value="ECO:0007669"/>
    <property type="project" value="TreeGrafter"/>
</dbReference>
<dbReference type="GO" id="GO:0005125">
    <property type="term" value="F:cytokine activity"/>
    <property type="evidence" value="ECO:0007669"/>
    <property type="project" value="InterPro"/>
</dbReference>
<dbReference type="Gene3D" id="2.80.10.50">
    <property type="match status" value="1"/>
</dbReference>
<comment type="similarity">
    <text evidence="2">Belongs to the IL-1 family.</text>
</comment>
<sequence>MEKMGEAEMRKPHKTVQQEMKDLFNHFKKPPPGTVVIQSLPDPWYFKIWDINQKYLLLVGDQLLSAPRNSNSPEGLIAVVPDKIIGEKDDRTSAIFMGKEDGQRTLSCVEVGGQPRLKLVGEKIMDLYNKKQESKNFSFLCKTASGKETGSFESVAFPGWFLSSSPEPNKPIGLSQQGGAEITEFFMEKTNKGAGGAVAIL</sequence>
<protein>
    <submittedName>
        <fullName evidence="4">Interleukin-36 alpha-like</fullName>
    </submittedName>
</protein>
<comment type="subcellular location">
    <subcellularLocation>
        <location evidence="1">Secreted</location>
    </subcellularLocation>
</comment>
<dbReference type="GO" id="GO:0002437">
    <property type="term" value="P:inflammatory response to antigenic stimulus"/>
    <property type="evidence" value="ECO:0007669"/>
    <property type="project" value="TreeGrafter"/>
</dbReference>
<dbReference type="PANTHER" id="PTHR10078:SF28">
    <property type="entry name" value="INTERLEUKIN-1 RECEPTOR ANTAGONIST PROTEIN"/>
    <property type="match status" value="1"/>
</dbReference>
<reference evidence="4" key="3">
    <citation type="submission" date="2025-09" db="UniProtKB">
        <authorList>
            <consortium name="Ensembl"/>
        </authorList>
    </citation>
    <scope>IDENTIFICATION</scope>
</reference>
<dbReference type="InterPro" id="IPR008996">
    <property type="entry name" value="IL1/FGF"/>
</dbReference>
<dbReference type="GeneTree" id="ENSGT00950000182943"/>
<accession>A0A670JXS4</accession>
<dbReference type="AlphaFoldDB" id="A0A670JXS4"/>
<reference evidence="4" key="2">
    <citation type="submission" date="2025-08" db="UniProtKB">
        <authorList>
            <consortium name="Ensembl"/>
        </authorList>
    </citation>
    <scope>IDENTIFICATION</scope>
</reference>
<dbReference type="GO" id="GO:0010628">
    <property type="term" value="P:positive regulation of gene expression"/>
    <property type="evidence" value="ECO:0007669"/>
    <property type="project" value="TreeGrafter"/>
</dbReference>